<name>A0A0P6XUD1_9CHLR</name>
<gene>
    <name evidence="3" type="ORF">SE18_10995</name>
</gene>
<feature type="transmembrane region" description="Helical" evidence="2">
    <location>
        <begin position="54"/>
        <end position="75"/>
    </location>
</feature>
<organism evidence="3 4">
    <name type="scientific">Herpetosiphon geysericola</name>
    <dbReference type="NCBI Taxonomy" id="70996"/>
    <lineage>
        <taxon>Bacteria</taxon>
        <taxon>Bacillati</taxon>
        <taxon>Chloroflexota</taxon>
        <taxon>Chloroflexia</taxon>
        <taxon>Herpetosiphonales</taxon>
        <taxon>Herpetosiphonaceae</taxon>
        <taxon>Herpetosiphon</taxon>
    </lineage>
</organism>
<evidence type="ECO:0000256" key="2">
    <source>
        <dbReference type="SAM" id="Phobius"/>
    </source>
</evidence>
<reference evidence="3 4" key="1">
    <citation type="submission" date="2015-07" db="EMBL/GenBank/DDBJ databases">
        <title>Whole genome sequence of Herpetosiphon geysericola DSM 7119.</title>
        <authorList>
            <person name="Hemp J."/>
            <person name="Ward L.M."/>
            <person name="Pace L.A."/>
            <person name="Fischer W.W."/>
        </authorList>
    </citation>
    <scope>NUCLEOTIDE SEQUENCE [LARGE SCALE GENOMIC DNA]</scope>
    <source>
        <strain evidence="3 4">DSM 7119</strain>
    </source>
</reference>
<dbReference type="Proteomes" id="UP000050277">
    <property type="component" value="Unassembled WGS sequence"/>
</dbReference>
<evidence type="ECO:0000313" key="3">
    <source>
        <dbReference type="EMBL" id="KPL87017.1"/>
    </source>
</evidence>
<dbReference type="EMBL" id="LGKP01000019">
    <property type="protein sequence ID" value="KPL87017.1"/>
    <property type="molecule type" value="Genomic_DNA"/>
</dbReference>
<dbReference type="RefSeq" id="WP_054534504.1">
    <property type="nucleotide sequence ID" value="NZ_LGKP01000019.1"/>
</dbReference>
<keyword evidence="2" id="KW-0472">Membrane</keyword>
<dbReference type="AlphaFoldDB" id="A0A0P6XUD1"/>
<feature type="region of interest" description="Disordered" evidence="1">
    <location>
        <begin position="1"/>
        <end position="20"/>
    </location>
</feature>
<proteinExistence type="predicted"/>
<feature type="compositionally biased region" description="Polar residues" evidence="1">
    <location>
        <begin position="1"/>
        <end position="15"/>
    </location>
</feature>
<dbReference type="OrthoDB" id="9852802at2"/>
<dbReference type="STRING" id="70996.SE18_10995"/>
<keyword evidence="4" id="KW-1185">Reference proteome</keyword>
<comment type="caution">
    <text evidence="3">The sequence shown here is derived from an EMBL/GenBank/DDBJ whole genome shotgun (WGS) entry which is preliminary data.</text>
</comment>
<keyword evidence="2" id="KW-1133">Transmembrane helix</keyword>
<evidence type="ECO:0000256" key="1">
    <source>
        <dbReference type="SAM" id="MobiDB-lite"/>
    </source>
</evidence>
<evidence type="ECO:0000313" key="4">
    <source>
        <dbReference type="Proteomes" id="UP000050277"/>
    </source>
</evidence>
<accession>A0A0P6XUD1</accession>
<feature type="transmembrane region" description="Helical" evidence="2">
    <location>
        <begin position="27"/>
        <end position="48"/>
    </location>
</feature>
<sequence>MQPSDQQSRSLNRANLSPEERKLRRSIALAMLFSPTMCVLPLLAFTAGQSNYGLVIWAIWLLITIALVVVIWRAASGLRKIAEQRLHNESTSNS</sequence>
<protein>
    <submittedName>
        <fullName evidence="3">Uncharacterized protein</fullName>
    </submittedName>
</protein>
<keyword evidence="2" id="KW-0812">Transmembrane</keyword>